<accession>A0ABR8DYK8</accession>
<evidence type="ECO:0000313" key="1">
    <source>
        <dbReference type="EMBL" id="MBD2533458.1"/>
    </source>
</evidence>
<name>A0ABR8DYK8_9NOSO</name>
<reference evidence="1 2" key="1">
    <citation type="journal article" date="2020" name="ISME J.">
        <title>Comparative genomics reveals insights into cyanobacterial evolution and habitat adaptation.</title>
        <authorList>
            <person name="Chen M.Y."/>
            <person name="Teng W.K."/>
            <person name="Zhao L."/>
            <person name="Hu C.X."/>
            <person name="Zhou Y.K."/>
            <person name="Han B.P."/>
            <person name="Song L.R."/>
            <person name="Shu W.S."/>
        </authorList>
    </citation>
    <scope>NUCLEOTIDE SEQUENCE [LARGE SCALE GENOMIC DNA]</scope>
    <source>
        <strain evidence="1 2">FACHB-838</strain>
    </source>
</reference>
<dbReference type="EMBL" id="JACJSI010000096">
    <property type="protein sequence ID" value="MBD2533458.1"/>
    <property type="molecule type" value="Genomic_DNA"/>
</dbReference>
<keyword evidence="2" id="KW-1185">Reference proteome</keyword>
<dbReference type="Proteomes" id="UP000623440">
    <property type="component" value="Unassembled WGS sequence"/>
</dbReference>
<protein>
    <submittedName>
        <fullName evidence="1">Uncharacterized protein</fullName>
    </submittedName>
</protein>
<dbReference type="RefSeq" id="WP_190944024.1">
    <property type="nucleotide sequence ID" value="NZ_JACJSI010000096.1"/>
</dbReference>
<sequence length="176" mass="20526">MAELIIVMQPTLKHYADYWLMGQASKLCSHAEIIAWADQLLEESDHPADWMIELSTSQDKHLLDVIHLLDCIPGERDFEVSFRLLIAKLGVVYPIVLPENGRFAQPEHSQLFSKLYFLINKHNELSDDLQKCIYQIYSDLDDIEQGYCDWSVIQQDYEELLCAGRDYKQWIDFKAA</sequence>
<gene>
    <name evidence="1" type="ORF">H6G97_29410</name>
</gene>
<organism evidence="1 2">
    <name type="scientific">Nostoc flagelliforme FACHB-838</name>
    <dbReference type="NCBI Taxonomy" id="2692904"/>
    <lineage>
        <taxon>Bacteria</taxon>
        <taxon>Bacillati</taxon>
        <taxon>Cyanobacteriota</taxon>
        <taxon>Cyanophyceae</taxon>
        <taxon>Nostocales</taxon>
        <taxon>Nostocaceae</taxon>
        <taxon>Nostoc</taxon>
    </lineage>
</organism>
<evidence type="ECO:0000313" key="2">
    <source>
        <dbReference type="Proteomes" id="UP000623440"/>
    </source>
</evidence>
<comment type="caution">
    <text evidence="1">The sequence shown here is derived from an EMBL/GenBank/DDBJ whole genome shotgun (WGS) entry which is preliminary data.</text>
</comment>
<proteinExistence type="predicted"/>